<comment type="cofactor">
    <cofactor evidence="1 6">
        <name>FAD</name>
        <dbReference type="ChEBI" id="CHEBI:57692"/>
    </cofactor>
</comment>
<evidence type="ECO:0000259" key="7">
    <source>
        <dbReference type="Pfam" id="PF00441"/>
    </source>
</evidence>
<evidence type="ECO:0000256" key="3">
    <source>
        <dbReference type="ARBA" id="ARBA00022630"/>
    </source>
</evidence>
<evidence type="ECO:0000259" key="9">
    <source>
        <dbReference type="Pfam" id="PF02771"/>
    </source>
</evidence>
<sequence length="697" mass="73129">MEHAELDALRATARRRIEQTWGSSTAAADADLDELWAGIAQDGLFELASLDALDGLVVVVEELGRAACPLPIADAFVAARLFGDESEVAQAIADGTLRVTHAAAVEGSTARFVEAAESATHALVIPASGRRVELRTITSATATEGIARPAWHDIELGDAEHTIDVDADAADAALVLLRLALSARAAAAAALTHELAVEHAKTRAQFGKIIGSFGAVQQRAAACAIDVASSAHLVRRAVESYTADSGEWVLAAELASTFIHDGARRIQFGAHHTLAAMGYFDEHAGPWQFRRVHADVVRAASIERAAGSLADVLVDSAVALPGFALDEAGEAFRADVLGAIEESRESDGSFDSDRAVEAIVDRGWLGFGWPEEHGGRRASLAEQVVLHDELVYHRHPASLTLGSVMLLGNSILLHGTDEQKAKLLPIVRAGEMQFCLGYSEPEVGSDLASVRTSAVHDGDGWRINGQKMWTTGGDTAKYMWLAARTDPDAQPRHAGISVFLVPMDTPGVSIQPMTALSGEISTITFLDDVRVPADALVGEVNGGWKVITDALAGERVVMGGIAGQLLRQLDDFLEVVRTDPERWVGARGSAKRAKLASIAASLQALRALVASAIGATSSGAGAKLEAPMAGVLGGELSEEFGEVMLDILGPVGMLSDAAVPGGGAIEKSLRTSIMYVVGGGTNDIQRGLIARALGLPR</sequence>
<dbReference type="InterPro" id="IPR009100">
    <property type="entry name" value="AcylCoA_DH/oxidase_NM_dom_sf"/>
</dbReference>
<proteinExistence type="inferred from homology"/>
<evidence type="ECO:0000256" key="6">
    <source>
        <dbReference type="RuleBase" id="RU362125"/>
    </source>
</evidence>
<dbReference type="GO" id="GO:0050660">
    <property type="term" value="F:flavin adenine dinucleotide binding"/>
    <property type="evidence" value="ECO:0007669"/>
    <property type="project" value="InterPro"/>
</dbReference>
<dbReference type="InterPro" id="IPR037069">
    <property type="entry name" value="AcylCoA_DH/ox_N_sf"/>
</dbReference>
<reference evidence="10 11" key="1">
    <citation type="submission" date="2016-10" db="EMBL/GenBank/DDBJ databases">
        <authorList>
            <person name="Varghese N."/>
            <person name="Submissions S."/>
        </authorList>
    </citation>
    <scope>NUCLEOTIDE SEQUENCE [LARGE SCALE GENOMIC DNA]</scope>
    <source>
        <strain evidence="10 11">IAM 15147</strain>
    </source>
</reference>
<evidence type="ECO:0000313" key="11">
    <source>
        <dbReference type="Proteomes" id="UP000198506"/>
    </source>
</evidence>
<dbReference type="Gene3D" id="1.20.140.10">
    <property type="entry name" value="Butyryl-CoA Dehydrogenase, subunit A, domain 3"/>
    <property type="match status" value="2"/>
</dbReference>
<protein>
    <submittedName>
        <fullName evidence="10">Acyl-CoA dehydrogenase</fullName>
    </submittedName>
</protein>
<keyword evidence="3 6" id="KW-0285">Flavoprotein</keyword>
<comment type="similarity">
    <text evidence="2 6">Belongs to the acyl-CoA dehydrogenase family.</text>
</comment>
<feature type="domain" description="Acyl-CoA oxidase/dehydrogenase middle" evidence="8">
    <location>
        <begin position="435"/>
        <end position="518"/>
    </location>
</feature>
<name>A0AA94HMQ0_9MICO</name>
<dbReference type="InterPro" id="IPR013786">
    <property type="entry name" value="AcylCoA_DH/ox_N"/>
</dbReference>
<dbReference type="InterPro" id="IPR036250">
    <property type="entry name" value="AcylCo_DH-like_C"/>
</dbReference>
<dbReference type="PANTHER" id="PTHR43292">
    <property type="entry name" value="ACYL-COA DEHYDROGENASE"/>
    <property type="match status" value="1"/>
</dbReference>
<dbReference type="Gene3D" id="2.40.110.10">
    <property type="entry name" value="Butyryl-CoA Dehydrogenase, subunit A, domain 2"/>
    <property type="match status" value="1"/>
</dbReference>
<dbReference type="InterPro" id="IPR009075">
    <property type="entry name" value="AcylCo_DH/oxidase_C"/>
</dbReference>
<accession>A0AA94HMQ0</accession>
<dbReference type="GO" id="GO:0005886">
    <property type="term" value="C:plasma membrane"/>
    <property type="evidence" value="ECO:0007669"/>
    <property type="project" value="TreeGrafter"/>
</dbReference>
<dbReference type="SUPFAM" id="SSF56645">
    <property type="entry name" value="Acyl-CoA dehydrogenase NM domain-like"/>
    <property type="match status" value="1"/>
</dbReference>
<dbReference type="Gene3D" id="1.10.540.10">
    <property type="entry name" value="Acyl-CoA dehydrogenase/oxidase, N-terminal domain"/>
    <property type="match status" value="1"/>
</dbReference>
<dbReference type="Proteomes" id="UP000198506">
    <property type="component" value="Unassembled WGS sequence"/>
</dbReference>
<evidence type="ECO:0000256" key="5">
    <source>
        <dbReference type="ARBA" id="ARBA00023002"/>
    </source>
</evidence>
<gene>
    <name evidence="10" type="ORF">SAMN04487783_1590</name>
</gene>
<dbReference type="GO" id="GO:0016627">
    <property type="term" value="F:oxidoreductase activity, acting on the CH-CH group of donors"/>
    <property type="evidence" value="ECO:0007669"/>
    <property type="project" value="InterPro"/>
</dbReference>
<dbReference type="Pfam" id="PF00441">
    <property type="entry name" value="Acyl-CoA_dh_1"/>
    <property type="match status" value="2"/>
</dbReference>
<evidence type="ECO:0000256" key="2">
    <source>
        <dbReference type="ARBA" id="ARBA00009347"/>
    </source>
</evidence>
<evidence type="ECO:0000313" key="10">
    <source>
        <dbReference type="EMBL" id="SFS11534.1"/>
    </source>
</evidence>
<evidence type="ECO:0000256" key="4">
    <source>
        <dbReference type="ARBA" id="ARBA00022827"/>
    </source>
</evidence>
<dbReference type="InterPro" id="IPR046373">
    <property type="entry name" value="Acyl-CoA_Oxase/DH_mid-dom_sf"/>
</dbReference>
<dbReference type="InterPro" id="IPR006091">
    <property type="entry name" value="Acyl-CoA_Oxase/DH_mid-dom"/>
</dbReference>
<dbReference type="Pfam" id="PF02770">
    <property type="entry name" value="Acyl-CoA_dh_M"/>
    <property type="match status" value="1"/>
</dbReference>
<dbReference type="RefSeq" id="WP_092917521.1">
    <property type="nucleotide sequence ID" value="NZ_FOZN01000002.1"/>
</dbReference>
<evidence type="ECO:0000259" key="8">
    <source>
        <dbReference type="Pfam" id="PF02770"/>
    </source>
</evidence>
<keyword evidence="5 6" id="KW-0560">Oxidoreductase</keyword>
<dbReference type="FunFam" id="2.40.110.10:FF:000002">
    <property type="entry name" value="Acyl-CoA dehydrogenase fadE12"/>
    <property type="match status" value="1"/>
</dbReference>
<organism evidence="10 11">
    <name type="scientific">Agrococcus baldri</name>
    <dbReference type="NCBI Taxonomy" id="153730"/>
    <lineage>
        <taxon>Bacteria</taxon>
        <taxon>Bacillati</taxon>
        <taxon>Actinomycetota</taxon>
        <taxon>Actinomycetes</taxon>
        <taxon>Micrococcales</taxon>
        <taxon>Microbacteriaceae</taxon>
        <taxon>Agrococcus</taxon>
    </lineage>
</organism>
<dbReference type="EMBL" id="FOZN01000002">
    <property type="protein sequence ID" value="SFS11534.1"/>
    <property type="molecule type" value="Genomic_DNA"/>
</dbReference>
<feature type="domain" description="Acyl-CoA dehydrogenase/oxidase C-terminal" evidence="7">
    <location>
        <begin position="541"/>
        <end position="693"/>
    </location>
</feature>
<comment type="caution">
    <text evidence="10">The sequence shown here is derived from an EMBL/GenBank/DDBJ whole genome shotgun (WGS) entry which is preliminary data.</text>
</comment>
<dbReference type="Pfam" id="PF02771">
    <property type="entry name" value="Acyl-CoA_dh_N"/>
    <property type="match status" value="1"/>
</dbReference>
<dbReference type="AlphaFoldDB" id="A0AA94HMQ0"/>
<feature type="domain" description="Acyl-CoA dehydrogenase/oxidase N-terminal" evidence="9">
    <location>
        <begin position="331"/>
        <end position="431"/>
    </location>
</feature>
<dbReference type="InterPro" id="IPR052161">
    <property type="entry name" value="Mycobact_Acyl-CoA_DH"/>
</dbReference>
<keyword evidence="11" id="KW-1185">Reference proteome</keyword>
<keyword evidence="4 6" id="KW-0274">FAD</keyword>
<dbReference type="PANTHER" id="PTHR43292:SF3">
    <property type="entry name" value="ACYL-COA DEHYDROGENASE FADE29"/>
    <property type="match status" value="1"/>
</dbReference>
<feature type="domain" description="Acyl-CoA dehydrogenase/oxidase C-terminal" evidence="7">
    <location>
        <begin position="170"/>
        <end position="293"/>
    </location>
</feature>
<dbReference type="SUPFAM" id="SSF47203">
    <property type="entry name" value="Acyl-CoA dehydrogenase C-terminal domain-like"/>
    <property type="match status" value="2"/>
</dbReference>
<evidence type="ECO:0000256" key="1">
    <source>
        <dbReference type="ARBA" id="ARBA00001974"/>
    </source>
</evidence>